<evidence type="ECO:0000256" key="2">
    <source>
        <dbReference type="ARBA" id="ARBA00012862"/>
    </source>
</evidence>
<comment type="subunit">
    <text evidence="6">Homodecamer.</text>
</comment>
<dbReference type="HAMAP" id="MF_01661">
    <property type="entry name" value="D_rib_pyranase"/>
    <property type="match status" value="1"/>
</dbReference>
<evidence type="ECO:0000256" key="1">
    <source>
        <dbReference type="ARBA" id="ARBA00000223"/>
    </source>
</evidence>
<dbReference type="Gene3D" id="3.40.1650.10">
    <property type="entry name" value="RbsD-like domain"/>
    <property type="match status" value="1"/>
</dbReference>
<feature type="binding site" evidence="6">
    <location>
        <position position="99"/>
    </location>
    <ligand>
        <name>substrate</name>
    </ligand>
</feature>
<proteinExistence type="inferred from homology"/>
<dbReference type="GO" id="GO:0062193">
    <property type="term" value="F:D-ribose pyranase activity"/>
    <property type="evidence" value="ECO:0007669"/>
    <property type="project" value="UniProtKB-EC"/>
</dbReference>
<evidence type="ECO:0000256" key="5">
    <source>
        <dbReference type="ARBA" id="ARBA00023277"/>
    </source>
</evidence>
<organism evidence="7 8">
    <name type="scientific">Paenibacillus amylolyticus</name>
    <dbReference type="NCBI Taxonomy" id="1451"/>
    <lineage>
        <taxon>Bacteria</taxon>
        <taxon>Bacillati</taxon>
        <taxon>Bacillota</taxon>
        <taxon>Bacilli</taxon>
        <taxon>Bacillales</taxon>
        <taxon>Paenibacillaceae</taxon>
        <taxon>Paenibacillus</taxon>
    </lineage>
</organism>
<dbReference type="RefSeq" id="WP_310135989.1">
    <property type="nucleotide sequence ID" value="NZ_JAVDTR010000001.1"/>
</dbReference>
<comment type="caution">
    <text evidence="7">The sequence shown here is derived from an EMBL/GenBank/DDBJ whole genome shotgun (WGS) entry which is preliminary data.</text>
</comment>
<evidence type="ECO:0000256" key="6">
    <source>
        <dbReference type="HAMAP-Rule" id="MF_01661"/>
    </source>
</evidence>
<feature type="binding site" evidence="6">
    <location>
        <begin position="121"/>
        <end position="123"/>
    </location>
    <ligand>
        <name>substrate</name>
    </ligand>
</feature>
<accession>A0AAP5GZ63</accession>
<keyword evidence="4 6" id="KW-0413">Isomerase</keyword>
<dbReference type="AlphaFoldDB" id="A0AAP5GZ63"/>
<evidence type="ECO:0000256" key="4">
    <source>
        <dbReference type="ARBA" id="ARBA00023235"/>
    </source>
</evidence>
<keyword evidence="3 6" id="KW-0963">Cytoplasm</keyword>
<dbReference type="GO" id="GO:0016872">
    <property type="term" value="F:intramolecular lyase activity"/>
    <property type="evidence" value="ECO:0007669"/>
    <property type="project" value="UniProtKB-UniRule"/>
</dbReference>
<evidence type="ECO:0000313" key="7">
    <source>
        <dbReference type="EMBL" id="MDR6721813.1"/>
    </source>
</evidence>
<dbReference type="GO" id="GO:0048029">
    <property type="term" value="F:monosaccharide binding"/>
    <property type="evidence" value="ECO:0007669"/>
    <property type="project" value="InterPro"/>
</dbReference>
<dbReference type="EMBL" id="JAVDTR010000001">
    <property type="protein sequence ID" value="MDR6721813.1"/>
    <property type="molecule type" value="Genomic_DNA"/>
</dbReference>
<evidence type="ECO:0000313" key="8">
    <source>
        <dbReference type="Proteomes" id="UP001254832"/>
    </source>
</evidence>
<comment type="pathway">
    <text evidence="6">Carbohydrate metabolism; D-ribose degradation; D-ribose 5-phosphate from beta-D-ribopyranose: step 1/2.</text>
</comment>
<gene>
    <name evidence="6" type="primary">rbsD</name>
    <name evidence="7" type="ORF">J2W91_000261</name>
</gene>
<dbReference type="GO" id="GO:0005829">
    <property type="term" value="C:cytosol"/>
    <property type="evidence" value="ECO:0007669"/>
    <property type="project" value="TreeGrafter"/>
</dbReference>
<dbReference type="Pfam" id="PF05025">
    <property type="entry name" value="RbsD_FucU"/>
    <property type="match status" value="1"/>
</dbReference>
<comment type="similarity">
    <text evidence="6">Belongs to the RbsD / FucU family. RbsD subfamily.</text>
</comment>
<feature type="active site" description="Proton donor" evidence="6">
    <location>
        <position position="20"/>
    </location>
</feature>
<dbReference type="EC" id="5.4.99.62" evidence="2 6"/>
<comment type="function">
    <text evidence="6">Catalyzes the interconversion of beta-pyran and beta-furan forms of D-ribose.</text>
</comment>
<sequence>MKRHGILNSHISKILSDLGHTDLIAIADAGLPVPEGVRKIDLALKLGTPSFREVVETIADDMVIEKVIVAEEIREGNPTTLQFMIDRFGEDNVAVSISHEQFKVLTGQVKAVIRTGEATPYANCILQAGVHFG</sequence>
<keyword evidence="5 6" id="KW-0119">Carbohydrate metabolism</keyword>
<dbReference type="NCBIfam" id="NF008761">
    <property type="entry name" value="PRK11797.1"/>
    <property type="match status" value="1"/>
</dbReference>
<dbReference type="InterPro" id="IPR023750">
    <property type="entry name" value="RbsD-like_sf"/>
</dbReference>
<protein>
    <recommendedName>
        <fullName evidence="2 6">D-ribose pyranase</fullName>
        <ecNumber evidence="2 6">5.4.99.62</ecNumber>
    </recommendedName>
</protein>
<dbReference type="PANTHER" id="PTHR37831">
    <property type="entry name" value="D-RIBOSE PYRANASE"/>
    <property type="match status" value="1"/>
</dbReference>
<reference evidence="7" key="1">
    <citation type="submission" date="2023-07" db="EMBL/GenBank/DDBJ databases">
        <title>Sorghum-associated microbial communities from plants grown in Nebraska, USA.</title>
        <authorList>
            <person name="Schachtman D."/>
        </authorList>
    </citation>
    <scope>NUCLEOTIDE SEQUENCE</scope>
    <source>
        <strain evidence="7">BE80</strain>
    </source>
</reference>
<dbReference type="InterPro" id="IPR023064">
    <property type="entry name" value="D-ribose_pyranase"/>
</dbReference>
<evidence type="ECO:0000256" key="3">
    <source>
        <dbReference type="ARBA" id="ARBA00022490"/>
    </source>
</evidence>
<dbReference type="SUPFAM" id="SSF102546">
    <property type="entry name" value="RbsD-like"/>
    <property type="match status" value="1"/>
</dbReference>
<dbReference type="GO" id="GO:0019303">
    <property type="term" value="P:D-ribose catabolic process"/>
    <property type="evidence" value="ECO:0007669"/>
    <property type="project" value="UniProtKB-UniRule"/>
</dbReference>
<dbReference type="Proteomes" id="UP001254832">
    <property type="component" value="Unassembled WGS sequence"/>
</dbReference>
<comment type="catalytic activity">
    <reaction evidence="1 6">
        <text>beta-D-ribopyranose = beta-D-ribofuranose</text>
        <dbReference type="Rhea" id="RHEA:25432"/>
        <dbReference type="ChEBI" id="CHEBI:27476"/>
        <dbReference type="ChEBI" id="CHEBI:47002"/>
        <dbReference type="EC" id="5.4.99.62"/>
    </reaction>
</comment>
<comment type="subcellular location">
    <subcellularLocation>
        <location evidence="6">Cytoplasm</location>
    </subcellularLocation>
</comment>
<dbReference type="PANTHER" id="PTHR37831:SF1">
    <property type="entry name" value="D-RIBOSE PYRANASE"/>
    <property type="match status" value="1"/>
</dbReference>
<feature type="binding site" evidence="6">
    <location>
        <position position="28"/>
    </location>
    <ligand>
        <name>substrate</name>
    </ligand>
</feature>
<name>A0AAP5GZ63_PAEAM</name>
<dbReference type="InterPro" id="IPR007721">
    <property type="entry name" value="RbsD_FucU"/>
</dbReference>